<accession>A0A371FJG2</accession>
<dbReference type="Proteomes" id="UP000257109">
    <property type="component" value="Unassembled WGS sequence"/>
</dbReference>
<name>A0A371FJG2_MUCPR</name>
<sequence>MSRLDMSPSNHSFPSDRRFGRRKKKQNASLMIFLLFLILHKVLVTSVLINLLKVAKGTTQGDRQSESVGRES</sequence>
<evidence type="ECO:0000256" key="1">
    <source>
        <dbReference type="SAM" id="MobiDB-lite"/>
    </source>
</evidence>
<organism evidence="2 3">
    <name type="scientific">Mucuna pruriens</name>
    <name type="common">Velvet bean</name>
    <name type="synonym">Dolichos pruriens</name>
    <dbReference type="NCBI Taxonomy" id="157652"/>
    <lineage>
        <taxon>Eukaryota</taxon>
        <taxon>Viridiplantae</taxon>
        <taxon>Streptophyta</taxon>
        <taxon>Embryophyta</taxon>
        <taxon>Tracheophyta</taxon>
        <taxon>Spermatophyta</taxon>
        <taxon>Magnoliopsida</taxon>
        <taxon>eudicotyledons</taxon>
        <taxon>Gunneridae</taxon>
        <taxon>Pentapetalae</taxon>
        <taxon>rosids</taxon>
        <taxon>fabids</taxon>
        <taxon>Fabales</taxon>
        <taxon>Fabaceae</taxon>
        <taxon>Papilionoideae</taxon>
        <taxon>50 kb inversion clade</taxon>
        <taxon>NPAAA clade</taxon>
        <taxon>indigoferoid/millettioid clade</taxon>
        <taxon>Phaseoleae</taxon>
        <taxon>Mucuna</taxon>
    </lineage>
</organism>
<gene>
    <name evidence="2" type="ORF">CR513_41484</name>
</gene>
<feature type="non-terminal residue" evidence="2">
    <location>
        <position position="1"/>
    </location>
</feature>
<keyword evidence="3" id="KW-1185">Reference proteome</keyword>
<feature type="region of interest" description="Disordered" evidence="1">
    <location>
        <begin position="1"/>
        <end position="22"/>
    </location>
</feature>
<dbReference type="AlphaFoldDB" id="A0A371FJG2"/>
<protein>
    <submittedName>
        <fullName evidence="2">Uncharacterized protein</fullName>
    </submittedName>
</protein>
<evidence type="ECO:0000313" key="2">
    <source>
        <dbReference type="EMBL" id="RDX78263.1"/>
    </source>
</evidence>
<reference evidence="2" key="1">
    <citation type="submission" date="2018-05" db="EMBL/GenBank/DDBJ databases">
        <title>Draft genome of Mucuna pruriens seed.</title>
        <authorList>
            <person name="Nnadi N.E."/>
            <person name="Vos R."/>
            <person name="Hasami M.H."/>
            <person name="Devisetty U.K."/>
            <person name="Aguiy J.C."/>
        </authorList>
    </citation>
    <scope>NUCLEOTIDE SEQUENCE [LARGE SCALE GENOMIC DNA]</scope>
    <source>
        <strain evidence="2">JCA_2017</strain>
    </source>
</reference>
<comment type="caution">
    <text evidence="2">The sequence shown here is derived from an EMBL/GenBank/DDBJ whole genome shotgun (WGS) entry which is preliminary data.</text>
</comment>
<dbReference type="EMBL" id="QJKJ01008916">
    <property type="protein sequence ID" value="RDX78263.1"/>
    <property type="molecule type" value="Genomic_DNA"/>
</dbReference>
<proteinExistence type="predicted"/>
<evidence type="ECO:0000313" key="3">
    <source>
        <dbReference type="Proteomes" id="UP000257109"/>
    </source>
</evidence>